<evidence type="ECO:0000313" key="2">
    <source>
        <dbReference type="Proteomes" id="UP001153148"/>
    </source>
</evidence>
<sequence length="88" mass="9890">MRNLSSSLSTLYEFLSLDARLKYLPQSNKVIQLHIVNFLTYVYVGCRVIGGVGAVPIFTQSIKWRCVRFDGVVEAGKYLVFVVLVACD</sequence>
<name>A0ABN7NLR4_TIMPD</name>
<evidence type="ECO:0000313" key="1">
    <source>
        <dbReference type="EMBL" id="CAG2055508.1"/>
    </source>
</evidence>
<organism evidence="1 2">
    <name type="scientific">Timema podura</name>
    <name type="common">Walking stick</name>
    <dbReference type="NCBI Taxonomy" id="61482"/>
    <lineage>
        <taxon>Eukaryota</taxon>
        <taxon>Metazoa</taxon>
        <taxon>Ecdysozoa</taxon>
        <taxon>Arthropoda</taxon>
        <taxon>Hexapoda</taxon>
        <taxon>Insecta</taxon>
        <taxon>Pterygota</taxon>
        <taxon>Neoptera</taxon>
        <taxon>Polyneoptera</taxon>
        <taxon>Phasmatodea</taxon>
        <taxon>Timematodea</taxon>
        <taxon>Timematoidea</taxon>
        <taxon>Timematidae</taxon>
        <taxon>Timema</taxon>
    </lineage>
</organism>
<accession>A0ABN7NLR4</accession>
<protein>
    <submittedName>
        <fullName evidence="1">Uncharacterized protein</fullName>
    </submittedName>
</protein>
<gene>
    <name evidence="1" type="ORF">TPAB3V08_LOCUS2511</name>
</gene>
<comment type="caution">
    <text evidence="1">The sequence shown here is derived from an EMBL/GenBank/DDBJ whole genome shotgun (WGS) entry which is preliminary data.</text>
</comment>
<reference evidence="1" key="1">
    <citation type="submission" date="2021-03" db="EMBL/GenBank/DDBJ databases">
        <authorList>
            <person name="Tran Van P."/>
        </authorList>
    </citation>
    <scope>NUCLEOTIDE SEQUENCE</scope>
</reference>
<keyword evidence="2" id="KW-1185">Reference proteome</keyword>
<dbReference type="Proteomes" id="UP001153148">
    <property type="component" value="Unassembled WGS sequence"/>
</dbReference>
<proteinExistence type="predicted"/>
<dbReference type="EMBL" id="CAJPIN010002569">
    <property type="protein sequence ID" value="CAG2055508.1"/>
    <property type="molecule type" value="Genomic_DNA"/>
</dbReference>